<dbReference type="PANTHER" id="PTHR33404:SF1">
    <property type="entry name" value="SLL0497 PROTEIN"/>
    <property type="match status" value="1"/>
</dbReference>
<organism evidence="3 4">
    <name type="scientific">Leptothoe kymatousa TAU-MAC 1615</name>
    <dbReference type="NCBI Taxonomy" id="2364775"/>
    <lineage>
        <taxon>Bacteria</taxon>
        <taxon>Bacillati</taxon>
        <taxon>Cyanobacteriota</taxon>
        <taxon>Cyanophyceae</taxon>
        <taxon>Nodosilineales</taxon>
        <taxon>Cymatolegaceae</taxon>
        <taxon>Leptothoe</taxon>
        <taxon>Leptothoe kymatousa</taxon>
    </lineage>
</organism>
<keyword evidence="4" id="KW-1185">Reference proteome</keyword>
<dbReference type="InterPro" id="IPR012674">
    <property type="entry name" value="Calycin"/>
</dbReference>
<dbReference type="PANTHER" id="PTHR33404">
    <property type="entry name" value="CELL DIVISION TOPOLOGICAL SPECIFICITY FACTOR HOMOLOG, CHLOROPLASTIC"/>
    <property type="match status" value="1"/>
</dbReference>
<proteinExistence type="predicted"/>
<dbReference type="Pfam" id="PF21053">
    <property type="entry name" value="BFA1_C"/>
    <property type="match status" value="1"/>
</dbReference>
<evidence type="ECO:0000259" key="2">
    <source>
        <dbReference type="Pfam" id="PF21053"/>
    </source>
</evidence>
<sequence length="323" mass="36832">MATAIGTGTLFSPASSGPLFSYAKALMQFANTPLTDPWHHDQWLYIRKNIGEWQGWFRQFSPMAVWQRDTPSVLTLAEDRPNEHMTLVLKRSPAGEPTQTMERDLGYPGAAPYICFFPTGAFSQGAMQRRPWSSFGAEFSLLSDHRRMRLVQLYNGTANGDHNLEYVTLIPEYRVPHWAHRPAAPETLPLEINSLLGSWHGETVYFPATMAPPQVTTSHWQAHMSGEEVVISDTLLADAPQERRFKPLDHHRWQAVDHPKQYWLLPHGVSCTVCPQLPRDQTVQLEICWYLAPHQRQRLVRHYDAQGNWLGTGLALETRNAQS</sequence>
<name>A0ABS5Y3X8_9CYAN</name>
<dbReference type="Gene3D" id="2.40.128.20">
    <property type="match status" value="2"/>
</dbReference>
<evidence type="ECO:0000259" key="1">
    <source>
        <dbReference type="Pfam" id="PF12204"/>
    </source>
</evidence>
<feature type="domain" description="DUF3598" evidence="1">
    <location>
        <begin position="41"/>
        <end position="174"/>
    </location>
</feature>
<dbReference type="InterPro" id="IPR022017">
    <property type="entry name" value="BFA1-like_DUF3598"/>
</dbReference>
<dbReference type="Proteomes" id="UP001196661">
    <property type="component" value="Unassembled WGS sequence"/>
</dbReference>
<protein>
    <submittedName>
        <fullName evidence="3">DUF3598 family protein</fullName>
    </submittedName>
</protein>
<feature type="domain" description="Biogenesis factor required for ATP synthase 1-like C-terminal" evidence="2">
    <location>
        <begin position="188"/>
        <end position="319"/>
    </location>
</feature>
<dbReference type="InterPro" id="IPR048378">
    <property type="entry name" value="BFA1-like_C"/>
</dbReference>
<comment type="caution">
    <text evidence="3">The sequence shown here is derived from an EMBL/GenBank/DDBJ whole genome shotgun (WGS) entry which is preliminary data.</text>
</comment>
<accession>A0ABS5Y3X8</accession>
<dbReference type="EMBL" id="JADOER010000008">
    <property type="protein sequence ID" value="MBT9312521.1"/>
    <property type="molecule type" value="Genomic_DNA"/>
</dbReference>
<dbReference type="Pfam" id="PF12204">
    <property type="entry name" value="DUF3598_N"/>
    <property type="match status" value="1"/>
</dbReference>
<evidence type="ECO:0000313" key="3">
    <source>
        <dbReference type="EMBL" id="MBT9312521.1"/>
    </source>
</evidence>
<reference evidence="3 4" key="1">
    <citation type="journal article" date="2021" name="Mar. Drugs">
        <title>Genome Reduction and Secondary Metabolism of the Marine Sponge-Associated Cyanobacterium Leptothoe.</title>
        <authorList>
            <person name="Konstantinou D."/>
            <person name="Popin R.V."/>
            <person name="Fewer D.P."/>
            <person name="Sivonen K."/>
            <person name="Gkelis S."/>
        </authorList>
    </citation>
    <scope>NUCLEOTIDE SEQUENCE [LARGE SCALE GENOMIC DNA]</scope>
    <source>
        <strain evidence="3 4">TAU-MAC 1615</strain>
    </source>
</reference>
<dbReference type="SUPFAM" id="SSF50814">
    <property type="entry name" value="Lipocalins"/>
    <property type="match status" value="2"/>
</dbReference>
<gene>
    <name evidence="3" type="ORF">IXB28_09910</name>
</gene>
<dbReference type="RefSeq" id="WP_215618415.1">
    <property type="nucleotide sequence ID" value="NZ_JADOER010000008.1"/>
</dbReference>
<evidence type="ECO:0000313" key="4">
    <source>
        <dbReference type="Proteomes" id="UP001196661"/>
    </source>
</evidence>